<comment type="similarity">
    <text evidence="12">Belongs to the class-II aminoacyl-tRNA synthetase family. Archaea-specific ThrRS editing domain subfamily.</text>
</comment>
<keyword evidence="9" id="KW-0648">Protein biosynthesis</keyword>
<dbReference type="NCBIfam" id="TIGR00418">
    <property type="entry name" value="thrS"/>
    <property type="match status" value="1"/>
</dbReference>
<dbReference type="SUPFAM" id="SSF52954">
    <property type="entry name" value="Class II aaRS ABD-related"/>
    <property type="match status" value="1"/>
</dbReference>
<keyword evidence="7" id="KW-0067">ATP-binding</keyword>
<evidence type="ECO:0000256" key="4">
    <source>
        <dbReference type="ARBA" id="ARBA00022598"/>
    </source>
</evidence>
<evidence type="ECO:0000256" key="2">
    <source>
        <dbReference type="ARBA" id="ARBA00022490"/>
    </source>
</evidence>
<dbReference type="NCBIfam" id="NF003068">
    <property type="entry name" value="PRK03991.1"/>
    <property type="match status" value="1"/>
</dbReference>
<sequence>MKLLLIHSDHFKYKVTKETPVAEDISDELKEGLMDEVLAVFTTVEQTDEENPENIVKQAKKEIIDVLESVNAERVMLYPYAHLSPDLGSPETAVKILKQLEKELQNSNIETQRSPFGWYKAFEVSCKGHPLSELSRDIKPETKEKEETGEEKRAVPSEYLILYPDGTEEKINPTNYEKNDVENKPLNRYILSEEVKGQPSEKPPSIDSMRKLEIADYEPSSDPGNLKFYPKGSLIFNLMKDWAHEIAVDRFGAMEIDTPILYDWNEPDIREQGESFHERHYIVSPPEGDKELVLRFAGDFGLFKMLQDSIISYRDLPIRIYEFSKSFRYEKRGELSGLKRLRAFHMPDIHSFTANLESGWKEYQELYKEYAELADGTNIEYAVVFRVVEEFYRENKQKITELLQYSDKPAYIELLKERKHYWVVKHEFQGIDSTGGNSQLSTVQLDIEDAERYGITYTDQDGQEKGCIICHSSIGSIERWIYEIIENAHKMDKPTLPTWLCPTQTRILPISSDNTEYAEKIQQKLTKNNIRADIDDTDSSLGKKIRNAEMEWIPYIIVVGDREQQNQEINLRTRKTGKEKTTKLNQLIKEIKEETKQMPHRPLPLPKKLSKRPKFIG</sequence>
<name>A0A1Y3GCZ0_9EURY</name>
<dbReference type="SUPFAM" id="SSF55681">
    <property type="entry name" value="Class II aaRS and biotin synthetases"/>
    <property type="match status" value="1"/>
</dbReference>
<feature type="compositionally biased region" description="Basic residues" evidence="14">
    <location>
        <begin position="608"/>
        <end position="617"/>
    </location>
</feature>
<dbReference type="Pfam" id="PF03129">
    <property type="entry name" value="HGTP_anticodon"/>
    <property type="match status" value="1"/>
</dbReference>
<dbReference type="InterPro" id="IPR006195">
    <property type="entry name" value="aa-tRNA-synth_II"/>
</dbReference>
<evidence type="ECO:0000256" key="5">
    <source>
        <dbReference type="ARBA" id="ARBA00022741"/>
    </source>
</evidence>
<comment type="caution">
    <text evidence="16">The sequence shown here is derived from an EMBL/GenBank/DDBJ whole genome shotgun (WGS) entry which is preliminary data.</text>
</comment>
<keyword evidence="10 16" id="KW-0030">Aminoacyl-tRNA synthetase</keyword>
<dbReference type="InterPro" id="IPR015011">
    <property type="entry name" value="Threonyl-tRNA_syn_edit_dom_arc"/>
</dbReference>
<keyword evidence="17" id="KW-1185">Reference proteome</keyword>
<dbReference type="GO" id="GO:0008270">
    <property type="term" value="F:zinc ion binding"/>
    <property type="evidence" value="ECO:0007669"/>
    <property type="project" value="InterPro"/>
</dbReference>
<dbReference type="InterPro" id="IPR036621">
    <property type="entry name" value="Anticodon-bd_dom_sf"/>
</dbReference>
<gene>
    <name evidence="16" type="ORF">AMET1_1087</name>
</gene>
<dbReference type="Pfam" id="PF08915">
    <property type="entry name" value="tRNA-Thr_ED"/>
    <property type="match status" value="1"/>
</dbReference>
<feature type="domain" description="Aminoacyl-transfer RNA synthetases class-II family profile" evidence="15">
    <location>
        <begin position="229"/>
        <end position="509"/>
    </location>
</feature>
<dbReference type="Pfam" id="PF00587">
    <property type="entry name" value="tRNA-synt_2b"/>
    <property type="match status" value="1"/>
</dbReference>
<evidence type="ECO:0000256" key="6">
    <source>
        <dbReference type="ARBA" id="ARBA00022833"/>
    </source>
</evidence>
<dbReference type="InterPro" id="IPR047246">
    <property type="entry name" value="ThrRS_anticodon"/>
</dbReference>
<keyword evidence="5" id="KW-0547">Nucleotide-binding</keyword>
<dbReference type="EC" id="6.1.1.3" evidence="13"/>
<dbReference type="InterPro" id="IPR045864">
    <property type="entry name" value="aa-tRNA-synth_II/BPL/LPL"/>
</dbReference>
<keyword evidence="8" id="KW-0694">RNA-binding</keyword>
<keyword evidence="4" id="KW-0436">Ligase</keyword>
<dbReference type="InterPro" id="IPR023509">
    <property type="entry name" value="DTD-like_sf"/>
</dbReference>
<evidence type="ECO:0000256" key="1">
    <source>
        <dbReference type="ARBA" id="ARBA00004496"/>
    </source>
</evidence>
<proteinExistence type="inferred from homology"/>
<keyword evidence="6" id="KW-0862">Zinc</keyword>
<dbReference type="PROSITE" id="PS50862">
    <property type="entry name" value="AA_TRNA_LIGASE_II"/>
    <property type="match status" value="1"/>
</dbReference>
<dbReference type="InterPro" id="IPR004154">
    <property type="entry name" value="Anticodon-bd"/>
</dbReference>
<dbReference type="RefSeq" id="WP_086637842.1">
    <property type="nucleotide sequence ID" value="NZ_MRZU01000004.1"/>
</dbReference>
<dbReference type="OrthoDB" id="372136at2157"/>
<evidence type="ECO:0000256" key="9">
    <source>
        <dbReference type="ARBA" id="ARBA00022917"/>
    </source>
</evidence>
<dbReference type="Gene3D" id="3.40.50.800">
    <property type="entry name" value="Anticodon-binding domain"/>
    <property type="match status" value="1"/>
</dbReference>
<evidence type="ECO:0000256" key="11">
    <source>
        <dbReference type="ARBA" id="ARBA00049515"/>
    </source>
</evidence>
<dbReference type="FunFam" id="3.50.80.10:FF:000004">
    <property type="entry name" value="Threonine--tRNA ligase"/>
    <property type="match status" value="1"/>
</dbReference>
<organism evidence="16 17">
    <name type="scientific">Methanonatronarchaeum thermophilum</name>
    <dbReference type="NCBI Taxonomy" id="1927129"/>
    <lineage>
        <taxon>Archaea</taxon>
        <taxon>Methanobacteriati</taxon>
        <taxon>Methanobacteriota</taxon>
        <taxon>Methanonatronarchaeia</taxon>
        <taxon>Methanonatronarchaeales</taxon>
        <taxon>Methanonatronarchaeaceae</taxon>
        <taxon>Methanonatronarchaeum</taxon>
    </lineage>
</organism>
<evidence type="ECO:0000259" key="15">
    <source>
        <dbReference type="PROSITE" id="PS50862"/>
    </source>
</evidence>
<protein>
    <recommendedName>
        <fullName evidence="13">Threonine--tRNA ligase</fullName>
        <ecNumber evidence="13">6.1.1.3</ecNumber>
    </recommendedName>
</protein>
<evidence type="ECO:0000256" key="10">
    <source>
        <dbReference type="ARBA" id="ARBA00023146"/>
    </source>
</evidence>
<dbReference type="PANTHER" id="PTHR11451:SF44">
    <property type="entry name" value="THREONINE--TRNA LIGASE, CHLOROPLASTIC_MITOCHONDRIAL 2"/>
    <property type="match status" value="1"/>
</dbReference>
<dbReference type="CDD" id="cd00860">
    <property type="entry name" value="ThrRS_anticodon"/>
    <property type="match status" value="1"/>
</dbReference>
<dbReference type="InterPro" id="IPR002320">
    <property type="entry name" value="Thr-tRNA-ligase_IIa"/>
</dbReference>
<dbReference type="Gene3D" id="3.50.80.10">
    <property type="entry name" value="D-tyrosyl-tRNA(Tyr) deacylase"/>
    <property type="match status" value="1"/>
</dbReference>
<evidence type="ECO:0000256" key="14">
    <source>
        <dbReference type="SAM" id="MobiDB-lite"/>
    </source>
</evidence>
<dbReference type="GO" id="GO:0006435">
    <property type="term" value="P:threonyl-tRNA aminoacylation"/>
    <property type="evidence" value="ECO:0007669"/>
    <property type="project" value="UniProtKB-UniRule"/>
</dbReference>
<feature type="region of interest" description="Disordered" evidence="14">
    <location>
        <begin position="593"/>
        <end position="617"/>
    </location>
</feature>
<dbReference type="InterPro" id="IPR002314">
    <property type="entry name" value="aa-tRNA-synt_IIb"/>
</dbReference>
<evidence type="ECO:0000256" key="3">
    <source>
        <dbReference type="ARBA" id="ARBA00022555"/>
    </source>
</evidence>
<keyword evidence="2" id="KW-0963">Cytoplasm</keyword>
<dbReference type="FunFam" id="3.40.50.800:FF:000001">
    <property type="entry name" value="Threonine--tRNA ligase"/>
    <property type="match status" value="1"/>
</dbReference>
<keyword evidence="3" id="KW-0820">tRNA-binding</keyword>
<dbReference type="PRINTS" id="PR01047">
    <property type="entry name" value="TRNASYNTHTHR"/>
</dbReference>
<evidence type="ECO:0000256" key="8">
    <source>
        <dbReference type="ARBA" id="ARBA00022884"/>
    </source>
</evidence>
<dbReference type="Gene3D" id="3.30.930.10">
    <property type="entry name" value="Bira Bifunctional Protein, Domain 2"/>
    <property type="match status" value="1"/>
</dbReference>
<dbReference type="GO" id="GO:0004829">
    <property type="term" value="F:threonine-tRNA ligase activity"/>
    <property type="evidence" value="ECO:0007669"/>
    <property type="project" value="UniProtKB-UniRule"/>
</dbReference>
<evidence type="ECO:0000256" key="12">
    <source>
        <dbReference type="ARBA" id="ARBA00060816"/>
    </source>
</evidence>
<reference evidence="16 17" key="1">
    <citation type="submission" date="2016-12" db="EMBL/GenBank/DDBJ databases">
        <title>Discovery of methanogenic haloarchaea.</title>
        <authorList>
            <person name="Sorokin D.Y."/>
            <person name="Makarova K.S."/>
            <person name="Abbas B."/>
            <person name="Ferrer M."/>
            <person name="Golyshin P.N."/>
        </authorList>
    </citation>
    <scope>NUCLEOTIDE SEQUENCE [LARGE SCALE GENOMIC DNA]</scope>
    <source>
        <strain evidence="16">AMET1</strain>
    </source>
</reference>
<accession>A0A1Y3GCZ0</accession>
<evidence type="ECO:0000313" key="17">
    <source>
        <dbReference type="Proteomes" id="UP000195137"/>
    </source>
</evidence>
<dbReference type="EMBL" id="MRZU01000004">
    <property type="protein sequence ID" value="OUJ18183.1"/>
    <property type="molecule type" value="Genomic_DNA"/>
</dbReference>
<evidence type="ECO:0000313" key="16">
    <source>
        <dbReference type="EMBL" id="OUJ18183.1"/>
    </source>
</evidence>
<dbReference type="GO" id="GO:0002161">
    <property type="term" value="F:aminoacyl-tRNA deacylase activity"/>
    <property type="evidence" value="ECO:0007669"/>
    <property type="project" value="UniProtKB-ARBA"/>
</dbReference>
<comment type="catalytic activity">
    <reaction evidence="11">
        <text>tRNA(Thr) + L-threonine + ATP = L-threonyl-tRNA(Thr) + AMP + diphosphate + H(+)</text>
        <dbReference type="Rhea" id="RHEA:24624"/>
        <dbReference type="Rhea" id="RHEA-COMP:9670"/>
        <dbReference type="Rhea" id="RHEA-COMP:9704"/>
        <dbReference type="ChEBI" id="CHEBI:15378"/>
        <dbReference type="ChEBI" id="CHEBI:30616"/>
        <dbReference type="ChEBI" id="CHEBI:33019"/>
        <dbReference type="ChEBI" id="CHEBI:57926"/>
        <dbReference type="ChEBI" id="CHEBI:78442"/>
        <dbReference type="ChEBI" id="CHEBI:78534"/>
        <dbReference type="ChEBI" id="CHEBI:456215"/>
        <dbReference type="EC" id="6.1.1.3"/>
    </reaction>
</comment>
<evidence type="ECO:0000256" key="7">
    <source>
        <dbReference type="ARBA" id="ARBA00022840"/>
    </source>
</evidence>
<dbReference type="AlphaFoldDB" id="A0A1Y3GCZ0"/>
<dbReference type="Proteomes" id="UP000195137">
    <property type="component" value="Unassembled WGS sequence"/>
</dbReference>
<dbReference type="GO" id="GO:0005737">
    <property type="term" value="C:cytoplasm"/>
    <property type="evidence" value="ECO:0007669"/>
    <property type="project" value="UniProtKB-SubCell"/>
</dbReference>
<evidence type="ECO:0000256" key="13">
    <source>
        <dbReference type="NCBIfam" id="TIGR00418"/>
    </source>
</evidence>
<dbReference type="GO" id="GO:0005524">
    <property type="term" value="F:ATP binding"/>
    <property type="evidence" value="ECO:0007669"/>
    <property type="project" value="UniProtKB-KW"/>
</dbReference>
<dbReference type="PANTHER" id="PTHR11451">
    <property type="entry name" value="THREONINE-TRNA LIGASE"/>
    <property type="match status" value="1"/>
</dbReference>
<dbReference type="GO" id="GO:0000049">
    <property type="term" value="F:tRNA binding"/>
    <property type="evidence" value="ECO:0007669"/>
    <property type="project" value="UniProtKB-KW"/>
</dbReference>
<comment type="subcellular location">
    <subcellularLocation>
        <location evidence="1">Cytoplasm</location>
    </subcellularLocation>
</comment>